<evidence type="ECO:0000259" key="17">
    <source>
        <dbReference type="PROSITE" id="PS50968"/>
    </source>
</evidence>
<dbReference type="PROSITE" id="PS50968">
    <property type="entry name" value="BIOTINYL_LIPOYL"/>
    <property type="match status" value="1"/>
</dbReference>
<comment type="function">
    <text evidence="15">Dihydrolipoamide succinyltransferase (E2) component of the 2-oxoglutarate dehydrogenase complex. The 2-oxoglutarate dehydrogenase complex catalyzes the overall conversion of 2-oxoglutarate to succinyl-CoA and CO(2). The 2-oxoglutarate dehydrogenase complex is mainly active in the mitochondrion. A fraction of the 2-oxoglutarate dehydrogenase complex also localizes in the nucleus and is required for lysine succinylation of histones: associates with KAT2A on chromatin and provides succinyl-CoA to histone succinyltransferase KAT2A.</text>
</comment>
<evidence type="ECO:0000256" key="3">
    <source>
        <dbReference type="ARBA" id="ARBA00005145"/>
    </source>
</evidence>
<dbReference type="Pfam" id="PF00198">
    <property type="entry name" value="2-oxoacid_dh"/>
    <property type="match status" value="1"/>
</dbReference>
<dbReference type="NCBIfam" id="TIGR01347">
    <property type="entry name" value="sucB"/>
    <property type="match status" value="1"/>
</dbReference>
<keyword evidence="7" id="KW-0816">Tricarboxylic acid cycle</keyword>
<dbReference type="GO" id="GO:0045252">
    <property type="term" value="C:oxoglutarate dehydrogenase complex"/>
    <property type="evidence" value="ECO:0007669"/>
    <property type="project" value="InterPro"/>
</dbReference>
<comment type="cofactor">
    <cofactor evidence="1">
        <name>(R)-lipoate</name>
        <dbReference type="ChEBI" id="CHEBI:83088"/>
    </cofactor>
</comment>
<dbReference type="Gene3D" id="3.30.559.10">
    <property type="entry name" value="Chloramphenicol acetyltransferase-like domain"/>
    <property type="match status" value="1"/>
</dbReference>
<evidence type="ECO:0000256" key="5">
    <source>
        <dbReference type="ARBA" id="ARBA00012945"/>
    </source>
</evidence>
<dbReference type="GO" id="GO:0006099">
    <property type="term" value="P:tricarboxylic acid cycle"/>
    <property type="evidence" value="ECO:0007669"/>
    <property type="project" value="UniProtKB-KW"/>
</dbReference>
<reference evidence="18" key="1">
    <citation type="submission" date="2023-06" db="EMBL/GenBank/DDBJ databases">
        <authorList>
            <person name="Delattre M."/>
        </authorList>
    </citation>
    <scope>NUCLEOTIDE SEQUENCE</scope>
    <source>
        <strain evidence="18">AF72</strain>
    </source>
</reference>
<dbReference type="GO" id="GO:0004149">
    <property type="term" value="F:dihydrolipoyllysine-residue succinyltransferase activity"/>
    <property type="evidence" value="ECO:0007669"/>
    <property type="project" value="UniProtKB-EC"/>
</dbReference>
<dbReference type="InterPro" id="IPR050537">
    <property type="entry name" value="2-oxoacid_dehydrogenase"/>
</dbReference>
<evidence type="ECO:0000313" key="19">
    <source>
        <dbReference type="Proteomes" id="UP001177023"/>
    </source>
</evidence>
<dbReference type="EC" id="2.3.1.61" evidence="5"/>
<dbReference type="GO" id="GO:0005739">
    <property type="term" value="C:mitochondrion"/>
    <property type="evidence" value="ECO:0007669"/>
    <property type="project" value="UniProtKB-SubCell"/>
</dbReference>
<dbReference type="Gene3D" id="2.40.50.100">
    <property type="match status" value="1"/>
</dbReference>
<comment type="similarity">
    <text evidence="4">Belongs to the 2-oxoacid dehydrogenase family.</text>
</comment>
<proteinExistence type="inferred from homology"/>
<dbReference type="SUPFAM" id="SSF52777">
    <property type="entry name" value="CoA-dependent acyltransferases"/>
    <property type="match status" value="1"/>
</dbReference>
<dbReference type="EMBL" id="CATQJA010002707">
    <property type="protein sequence ID" value="CAJ0586097.1"/>
    <property type="molecule type" value="Genomic_DNA"/>
</dbReference>
<dbReference type="Pfam" id="PF00364">
    <property type="entry name" value="Biotin_lipoyl"/>
    <property type="match status" value="1"/>
</dbReference>
<accession>A0AA36DF61</accession>
<dbReference type="InterPro" id="IPR011053">
    <property type="entry name" value="Single_hybrid_motif"/>
</dbReference>
<organism evidence="18 19">
    <name type="scientific">Mesorhabditis spiculigera</name>
    <dbReference type="NCBI Taxonomy" id="96644"/>
    <lineage>
        <taxon>Eukaryota</taxon>
        <taxon>Metazoa</taxon>
        <taxon>Ecdysozoa</taxon>
        <taxon>Nematoda</taxon>
        <taxon>Chromadorea</taxon>
        <taxon>Rhabditida</taxon>
        <taxon>Rhabditina</taxon>
        <taxon>Rhabditomorpha</taxon>
        <taxon>Rhabditoidea</taxon>
        <taxon>Rhabditidae</taxon>
        <taxon>Mesorhabditinae</taxon>
        <taxon>Mesorhabditis</taxon>
    </lineage>
</organism>
<keyword evidence="19" id="KW-1185">Reference proteome</keyword>
<keyword evidence="12" id="KW-0012">Acyltransferase</keyword>
<comment type="subcellular location">
    <subcellularLocation>
        <location evidence="2">Mitochondrion</location>
    </subcellularLocation>
</comment>
<keyword evidence="11" id="KW-0496">Mitochondrion</keyword>
<evidence type="ECO:0000256" key="1">
    <source>
        <dbReference type="ARBA" id="ARBA00001938"/>
    </source>
</evidence>
<gene>
    <name evidence="18" type="ORF">MSPICULIGERA_LOCUS24105</name>
</gene>
<dbReference type="Proteomes" id="UP001177023">
    <property type="component" value="Unassembled WGS sequence"/>
</dbReference>
<dbReference type="SUPFAM" id="SSF51230">
    <property type="entry name" value="Single hybrid motif"/>
    <property type="match status" value="1"/>
</dbReference>
<sequence length="467" mass="50302">MLGPRAASLTRTSLSRTASVSLRRGVASRAAVPLSCSQKLVFPKQIQGVSVVPERYLQISSVCKSEVVVVEGPAFAESISEGDIRWNKQVGDFVKEDEVVAEIETDKTSVECPAPQSGTIVELLVADGSKVTAKQKLYKLQPGEGGGSAAPAAPKAEAKNASSEAPKPAAPKQEAPKAAAPSAPPAQNKGSIPSSLPKTAPPPSAPMSSTPVSSIPVQRVRVPDGVQPDHAITGSRDEVRVKMNRMRQRIAQRLKDAQNTYAMLTTFNEVDMSNIIEMRTRYQKDFQKKHNVKLGLMSPFLRAAAYALQEMPVVNAVIDQDEIVYRHFVDISVAVATPKGLLVPVLRNVESMDYAQVELELAALGEKAKNNKLAVEDMEGGTFTISNGGVFGSVFGTPIINPPQSAILGMHGVFDKPVAINGKVEIRPIMKIALTYDHRLIDGREGVTFLRKIKNAVEDPRTILMNL</sequence>
<dbReference type="InterPro" id="IPR023213">
    <property type="entry name" value="CAT-like_dom_sf"/>
</dbReference>
<dbReference type="PANTHER" id="PTHR43416">
    <property type="entry name" value="DIHYDROLIPOYLLYSINE-RESIDUE SUCCINYLTRANSFERASE COMPONENT OF 2-OXOGLUTARATE DEHYDROGENASE COMPLEX, MITOCHONDRIAL-RELATED"/>
    <property type="match status" value="1"/>
</dbReference>
<keyword evidence="9" id="KW-0450">Lipoyl</keyword>
<dbReference type="PANTHER" id="PTHR43416:SF5">
    <property type="entry name" value="DIHYDROLIPOYLLYSINE-RESIDUE SUCCINYLTRANSFERASE COMPONENT OF 2-OXOGLUTARATE DEHYDROGENASE COMPLEX, MITOCHONDRIAL"/>
    <property type="match status" value="1"/>
</dbReference>
<dbReference type="NCBIfam" id="NF004309">
    <property type="entry name" value="PRK05704.1"/>
    <property type="match status" value="1"/>
</dbReference>
<evidence type="ECO:0000256" key="11">
    <source>
        <dbReference type="ARBA" id="ARBA00023128"/>
    </source>
</evidence>
<dbReference type="FunFam" id="3.30.559.10:FF:000006">
    <property type="entry name" value="Dihydrolipoyllysine-residue succinyltransferase component of 2-oxoglutarate dehydrogenase complex, mitochondrial"/>
    <property type="match status" value="1"/>
</dbReference>
<comment type="caution">
    <text evidence="18">The sequence shown here is derived from an EMBL/GenBank/DDBJ whole genome shotgun (WGS) entry which is preliminary data.</text>
</comment>
<evidence type="ECO:0000256" key="9">
    <source>
        <dbReference type="ARBA" id="ARBA00022823"/>
    </source>
</evidence>
<evidence type="ECO:0000256" key="15">
    <source>
        <dbReference type="ARBA" id="ARBA00046046"/>
    </source>
</evidence>
<evidence type="ECO:0000256" key="7">
    <source>
        <dbReference type="ARBA" id="ARBA00022532"/>
    </source>
</evidence>
<keyword evidence="8" id="KW-0808">Transferase</keyword>
<evidence type="ECO:0000256" key="12">
    <source>
        <dbReference type="ARBA" id="ARBA00023315"/>
    </source>
</evidence>
<evidence type="ECO:0000256" key="10">
    <source>
        <dbReference type="ARBA" id="ARBA00022946"/>
    </source>
</evidence>
<evidence type="ECO:0000256" key="14">
    <source>
        <dbReference type="ARBA" id="ARBA00032406"/>
    </source>
</evidence>
<keyword evidence="10" id="KW-0809">Transit peptide</keyword>
<evidence type="ECO:0000313" key="18">
    <source>
        <dbReference type="EMBL" id="CAJ0586097.1"/>
    </source>
</evidence>
<feature type="non-terminal residue" evidence="18">
    <location>
        <position position="1"/>
    </location>
</feature>
<dbReference type="InterPro" id="IPR006255">
    <property type="entry name" value="SucB"/>
</dbReference>
<dbReference type="CDD" id="cd06849">
    <property type="entry name" value="lipoyl_domain"/>
    <property type="match status" value="1"/>
</dbReference>
<dbReference type="AlphaFoldDB" id="A0AA36DF61"/>
<evidence type="ECO:0000256" key="2">
    <source>
        <dbReference type="ARBA" id="ARBA00004173"/>
    </source>
</evidence>
<evidence type="ECO:0000256" key="13">
    <source>
        <dbReference type="ARBA" id="ARBA00031331"/>
    </source>
</evidence>
<dbReference type="InterPro" id="IPR001078">
    <property type="entry name" value="2-oxoacid_DH_actylTfrase"/>
</dbReference>
<comment type="pathway">
    <text evidence="3">Amino-acid degradation; L-lysine degradation via saccharopine pathway; glutaryl-CoA from L-lysine: step 6/6.</text>
</comment>
<feature type="domain" description="Lipoyl-binding" evidence="17">
    <location>
        <begin position="67"/>
        <end position="141"/>
    </location>
</feature>
<name>A0AA36DF61_9BILA</name>
<feature type="compositionally biased region" description="Low complexity" evidence="16">
    <location>
        <begin position="149"/>
        <end position="198"/>
    </location>
</feature>
<evidence type="ECO:0000256" key="16">
    <source>
        <dbReference type="SAM" id="MobiDB-lite"/>
    </source>
</evidence>
<feature type="region of interest" description="Disordered" evidence="16">
    <location>
        <begin position="140"/>
        <end position="214"/>
    </location>
</feature>
<evidence type="ECO:0000256" key="6">
    <source>
        <dbReference type="ARBA" id="ARBA00020294"/>
    </source>
</evidence>
<dbReference type="InterPro" id="IPR000089">
    <property type="entry name" value="Biotin_lipoyl"/>
</dbReference>
<evidence type="ECO:0000256" key="4">
    <source>
        <dbReference type="ARBA" id="ARBA00007317"/>
    </source>
</evidence>
<evidence type="ECO:0000256" key="8">
    <source>
        <dbReference type="ARBA" id="ARBA00022679"/>
    </source>
</evidence>
<protein>
    <recommendedName>
        <fullName evidence="6">Dihydrolipoyllysine-residue succinyltransferase component of 2-oxoglutarate dehydrogenase complex, mitochondrial</fullName>
        <ecNumber evidence="5">2.3.1.61</ecNumber>
    </recommendedName>
    <alternativeName>
        <fullName evidence="14">2-oxoglutarate dehydrogenase complex component E2</fullName>
    </alternativeName>
    <alternativeName>
        <fullName evidence="13">E2K</fullName>
    </alternativeName>
</protein>